<accession>A0ABN9PVQ3</accession>
<organism evidence="3 4">
    <name type="scientific">Prorocentrum cordatum</name>
    <dbReference type="NCBI Taxonomy" id="2364126"/>
    <lineage>
        <taxon>Eukaryota</taxon>
        <taxon>Sar</taxon>
        <taxon>Alveolata</taxon>
        <taxon>Dinophyceae</taxon>
        <taxon>Prorocentrales</taxon>
        <taxon>Prorocentraceae</taxon>
        <taxon>Prorocentrum</taxon>
    </lineage>
</organism>
<dbReference type="Proteomes" id="UP001189429">
    <property type="component" value="Unassembled WGS sequence"/>
</dbReference>
<feature type="chain" id="PRO_5045673137" evidence="2">
    <location>
        <begin position="29"/>
        <end position="1542"/>
    </location>
</feature>
<evidence type="ECO:0000313" key="4">
    <source>
        <dbReference type="Proteomes" id="UP001189429"/>
    </source>
</evidence>
<feature type="region of interest" description="Disordered" evidence="1">
    <location>
        <begin position="411"/>
        <end position="439"/>
    </location>
</feature>
<feature type="signal peptide" evidence="2">
    <location>
        <begin position="1"/>
        <end position="28"/>
    </location>
</feature>
<name>A0ABN9PVQ3_9DINO</name>
<evidence type="ECO:0000256" key="2">
    <source>
        <dbReference type="SAM" id="SignalP"/>
    </source>
</evidence>
<proteinExistence type="predicted"/>
<comment type="caution">
    <text evidence="3">The sequence shown here is derived from an EMBL/GenBank/DDBJ whole genome shotgun (WGS) entry which is preliminary data.</text>
</comment>
<dbReference type="EMBL" id="CAUYUJ010001462">
    <property type="protein sequence ID" value="CAK0796070.1"/>
    <property type="molecule type" value="Genomic_DNA"/>
</dbReference>
<gene>
    <name evidence="3" type="ORF">PCOR1329_LOCUS5546</name>
</gene>
<sequence length="1542" mass="169204">MAQVPAGHWAVLALGLLHISSLLSPAGPRPSAGLPPCALEAATPAVCPAPELVQAQAEPEADPLGALVAAVPGVLVALLLETYRIGAMALLPRDEGLEWWRLLLPGQRLVVRYSDDQVDHERVLLYPSLPPGTWAALTPDGDEYEEDYTGASPQTGPEGAALMPAGGGAPEGWPRPIYRFRAALSVEELKAAIMRGRALVEERLPGIAPGPPAEVACPDDRLVEWADFFGEARRPALRRQRGKQPSAPLEDDRVWVVAEPAESAAVGTAVDRSDDRFVPATALVGLFMFPEGPRRVEALLAGDLPGYAARRRHEMGLSDFPAAEPDREGVAPAGMADLRERLGRPVGAGGAAGPDEVGGAARIAGLVAVYSDPAKPVWGRARLYTGAASSDDIAGQALLQFATRKIKEQQEAQAVLSHGKGPQRAEGDGATDDGGKGVTRGRLAASRCARELFPLPRWRLPELPVAGSVRSKALRRRERLVFKMGNEAVGALNWLAGFRNGPAYFDPDPMQLEVLERICELASRRYPGPDALSERAAVRRLLRGHAPCDGAGCLTRVAPFRKGLVPLPETVEGCPPFEGVAPPEVRRFLKEHPERMLRADSPSSTVTPYFDPALKRSVKTCRQFISDLRRRGLVGWTTRPRCQVGLFFVEKDGGQRLRLILDARPANLLFEPPPGVSLLSAEGLSRVEIALPEGLGPWSEGAERLLGSYSLHVGLADVKDGFHRLRLLGWLSENFCLPVVPAYLLGAEGQIWEGRTLERHDLVSPCWAVFPMGFTWSLWAAQRINEYQASSICPQLRESPLTDRGRPPVFGPSAPKGHVSHCVCVDNLGAASTDEPIVTDAIAQLVEGFDQRGLLLHGNSVGTEVATLGAEVSGALWKTRVAQKRFWLIRQALNGLLRRRRLTGWAVEVLVGHCAFAGLLSRGALNVFHAVYAFMRKSYAEPRALWLEARQELEAFRGLLIFLESDWTLQWNDLVVATDSSLEAGAVSTTRWPRSLVAEAGRVQERARFREPAAVETDGAAGGAPAARRGSREAALEAAGFWRDADGEWRLAEGAIDDDEQAAAWEADPCFPEVPAAGLASNRWRAKQVQRGRFEEGILIKEARALVMGARRVAQSVFGAACRQLILSDNLLTAAQRAQDWQTRLSLAELPPAPRLPEHERDLQALPQGWSRPIVADSDDGSSTSDDQQVVPAGERRERELLRKAARRRRAHGAEASQDSTAVEGQTFLKRRSVFGPARNRYTQELEAFLDYCDQGPRRALTTASEVGEAMVDYMNHLFFEGHESAKGDQVMAGLVHRFPEFSKQGEAKTPRAWRCLRGWRKLAPGQSRRAWPLALWCGLAWRMVVRGALQMAVFLLAMVSGYFRPSHLLTLTRGNIIAPAMGVCRWWSLLLFPDDKPQISKTGLSDVGVMLDSGWFQCAMPIFRELARGNPEEKVWAFSYPQFLAVFKKALSDLQIRERIAPYQARHSGPSIDNARRYRTIEEIQKRGQWKHAKSMQRYEKAARLGQSWSLLPSRLQDILTHCELHLEDILLGKGAETITL</sequence>
<evidence type="ECO:0000313" key="3">
    <source>
        <dbReference type="EMBL" id="CAK0796070.1"/>
    </source>
</evidence>
<evidence type="ECO:0000256" key="1">
    <source>
        <dbReference type="SAM" id="MobiDB-lite"/>
    </source>
</evidence>
<protein>
    <submittedName>
        <fullName evidence="3">Uncharacterized protein</fullName>
    </submittedName>
</protein>
<feature type="region of interest" description="Disordered" evidence="1">
    <location>
        <begin position="1164"/>
        <end position="1198"/>
    </location>
</feature>
<keyword evidence="2" id="KW-0732">Signal</keyword>
<keyword evidence="4" id="KW-1185">Reference proteome</keyword>
<reference evidence="3" key="1">
    <citation type="submission" date="2023-10" db="EMBL/GenBank/DDBJ databases">
        <authorList>
            <person name="Chen Y."/>
            <person name="Shah S."/>
            <person name="Dougan E. K."/>
            <person name="Thang M."/>
            <person name="Chan C."/>
        </authorList>
    </citation>
    <scope>NUCLEOTIDE SEQUENCE [LARGE SCALE GENOMIC DNA]</scope>
</reference>